<feature type="transmembrane region" description="Helical" evidence="15">
    <location>
        <begin position="170"/>
        <end position="193"/>
    </location>
</feature>
<keyword evidence="7 14" id="KW-0812">Transmembrane</keyword>
<dbReference type="FunFam" id="1.20.81.30:FF:000001">
    <property type="entry name" value="Type II secretion system protein F"/>
    <property type="match status" value="2"/>
</dbReference>
<comment type="caution">
    <text evidence="17">The sequence shown here is derived from an EMBL/GenBank/DDBJ whole genome shotgun (WGS) entry which is preliminary data.</text>
</comment>
<name>A0A2S7UT51_9GAMM</name>
<evidence type="ECO:0000256" key="3">
    <source>
        <dbReference type="ARBA" id="ARBA00005745"/>
    </source>
</evidence>
<evidence type="ECO:0000256" key="5">
    <source>
        <dbReference type="ARBA" id="ARBA00022475"/>
    </source>
</evidence>
<dbReference type="GO" id="GO:0005886">
    <property type="term" value="C:plasma membrane"/>
    <property type="evidence" value="ECO:0007669"/>
    <property type="project" value="UniProtKB-SubCell"/>
</dbReference>
<feature type="domain" description="Type II secretion system protein GspF" evidence="16">
    <location>
        <begin position="72"/>
        <end position="194"/>
    </location>
</feature>
<dbReference type="InterPro" id="IPR018076">
    <property type="entry name" value="T2SS_GspF_dom"/>
</dbReference>
<evidence type="ECO:0000256" key="6">
    <source>
        <dbReference type="ARBA" id="ARBA00022519"/>
    </source>
</evidence>
<feature type="transmembrane region" description="Helical" evidence="15">
    <location>
        <begin position="213"/>
        <end position="239"/>
    </location>
</feature>
<dbReference type="GO" id="GO:0015627">
    <property type="term" value="C:type II protein secretion system complex"/>
    <property type="evidence" value="ECO:0007669"/>
    <property type="project" value="InterPro"/>
</dbReference>
<protein>
    <recommendedName>
        <fullName evidence="13">General secretion pathway protein F</fullName>
    </recommendedName>
</protein>
<dbReference type="PROSITE" id="PS00874">
    <property type="entry name" value="T2SP_F"/>
    <property type="match status" value="1"/>
</dbReference>
<keyword evidence="4 14" id="KW-0813">Transport</keyword>
<evidence type="ECO:0000256" key="10">
    <source>
        <dbReference type="ARBA" id="ARBA00022927"/>
    </source>
</evidence>
<evidence type="ECO:0000256" key="15">
    <source>
        <dbReference type="SAM" id="Phobius"/>
    </source>
</evidence>
<organism evidence="17 18">
    <name type="scientific">Psychrosphaera saromensis</name>
    <dbReference type="NCBI Taxonomy" id="716813"/>
    <lineage>
        <taxon>Bacteria</taxon>
        <taxon>Pseudomonadati</taxon>
        <taxon>Pseudomonadota</taxon>
        <taxon>Gammaproteobacteria</taxon>
        <taxon>Alteromonadales</taxon>
        <taxon>Pseudoalteromonadaceae</taxon>
        <taxon>Psychrosphaera</taxon>
    </lineage>
</organism>
<keyword evidence="5" id="KW-1003">Cell membrane</keyword>
<keyword evidence="8" id="KW-0479">Metal-binding</keyword>
<proteinExistence type="inferred from homology"/>
<evidence type="ECO:0000256" key="1">
    <source>
        <dbReference type="ARBA" id="ARBA00002684"/>
    </source>
</evidence>
<comment type="function">
    <text evidence="1">Component of the type II secretion system inner membrane complex required for the energy-dependent secretion of extracellular factors such as proteases and toxins from the periplasm.</text>
</comment>
<dbReference type="InterPro" id="IPR001992">
    <property type="entry name" value="T2SS_GspF/T4SS_PilC_CS"/>
</dbReference>
<comment type="subcellular location">
    <subcellularLocation>
        <location evidence="2 14">Cell inner membrane</location>
        <topology evidence="2 14">Multi-pass membrane protein</topology>
    </subcellularLocation>
</comment>
<keyword evidence="18" id="KW-1185">Reference proteome</keyword>
<dbReference type="OrthoDB" id="9805682at2"/>
<evidence type="ECO:0000259" key="16">
    <source>
        <dbReference type="Pfam" id="PF00482"/>
    </source>
</evidence>
<sequence>MAAFEYKALDSKGKTKKGMLEADNAKQVRQQLRDKGLIPIDVSQSSQKEKQAEAGISLFQAKISASDLALVTRQLATLVGSALTIESALLAVAEQCDKPRLKRTVMAIRSKVVEGYSLAEGMQEFPYIFDHLFRSMVAAGEKSGHLDEVLNRLADYTEKRQETKSQLTQAMVYPIMLTVFAIGIVTFLLASVVPQIVGQVSKSGQELPGSTQLLLALSDFIINYGVFLAIFILAAIVVFQRMLKRPDFRLKFDKVLLKFPLIGKVILGVNTARFARTLSILTSSAVPILEGMKISGEVLSNAHIKKAVLEASDNVREGASLKSSLDHSKTFPPMMLHMIGSGEKSGELEQMLKRSADNQDNELDAIVKISLSLLTPLIVAVMAGMVMFIVMAIMQPIMQMNNLAGM</sequence>
<evidence type="ECO:0000256" key="11">
    <source>
        <dbReference type="ARBA" id="ARBA00022989"/>
    </source>
</evidence>
<dbReference type="PANTHER" id="PTHR30012">
    <property type="entry name" value="GENERAL SECRETION PATHWAY PROTEIN"/>
    <property type="match status" value="1"/>
</dbReference>
<gene>
    <name evidence="17" type="ORF">BTO11_04105</name>
</gene>
<dbReference type="EMBL" id="MSCH01000003">
    <property type="protein sequence ID" value="PQJ52915.1"/>
    <property type="molecule type" value="Genomic_DNA"/>
</dbReference>
<dbReference type="RefSeq" id="WP_105051389.1">
    <property type="nucleotide sequence ID" value="NZ_BMYG01000008.1"/>
</dbReference>
<dbReference type="PRINTS" id="PR00812">
    <property type="entry name" value="BCTERIALGSPF"/>
</dbReference>
<evidence type="ECO:0000256" key="13">
    <source>
        <dbReference type="ARBA" id="ARBA00030750"/>
    </source>
</evidence>
<evidence type="ECO:0000313" key="17">
    <source>
        <dbReference type="EMBL" id="PQJ52915.1"/>
    </source>
</evidence>
<dbReference type="Gene3D" id="1.20.81.30">
    <property type="entry name" value="Type II secretion system (T2SS), domain F"/>
    <property type="match status" value="2"/>
</dbReference>
<keyword evidence="9" id="KW-0106">Calcium</keyword>
<dbReference type="InterPro" id="IPR011850">
    <property type="entry name" value="T2SS_GspF"/>
</dbReference>
<dbReference type="Proteomes" id="UP000239007">
    <property type="component" value="Unassembled WGS sequence"/>
</dbReference>
<dbReference type="InterPro" id="IPR042094">
    <property type="entry name" value="T2SS_GspF_sf"/>
</dbReference>
<dbReference type="GO" id="GO:0015628">
    <property type="term" value="P:protein secretion by the type II secretion system"/>
    <property type="evidence" value="ECO:0007669"/>
    <property type="project" value="InterPro"/>
</dbReference>
<dbReference type="NCBIfam" id="TIGR02120">
    <property type="entry name" value="GspF"/>
    <property type="match status" value="1"/>
</dbReference>
<keyword evidence="11 15" id="KW-1133">Transmembrane helix</keyword>
<dbReference type="Pfam" id="PF00482">
    <property type="entry name" value="T2SSF"/>
    <property type="match status" value="2"/>
</dbReference>
<evidence type="ECO:0000256" key="14">
    <source>
        <dbReference type="RuleBase" id="RU003923"/>
    </source>
</evidence>
<keyword evidence="6" id="KW-0997">Cell inner membrane</keyword>
<accession>A0A2S7UT51</accession>
<evidence type="ECO:0000256" key="12">
    <source>
        <dbReference type="ARBA" id="ARBA00023136"/>
    </source>
</evidence>
<feature type="domain" description="Type II secretion system protein GspF" evidence="16">
    <location>
        <begin position="274"/>
        <end position="396"/>
    </location>
</feature>
<reference evidence="17 18" key="1">
    <citation type="submission" date="2016-12" db="EMBL/GenBank/DDBJ databases">
        <title>Diversity of luminous bacteria.</title>
        <authorList>
            <person name="Yoshizawa S."/>
            <person name="Kogure K."/>
        </authorList>
    </citation>
    <scope>NUCLEOTIDE SEQUENCE [LARGE SCALE GENOMIC DNA]</scope>
    <source>
        <strain evidence="17 18">SA4-48</strain>
    </source>
</reference>
<comment type="similarity">
    <text evidence="3 14">Belongs to the GSP F family.</text>
</comment>
<dbReference type="InterPro" id="IPR003004">
    <property type="entry name" value="GspF/PilC"/>
</dbReference>
<dbReference type="PANTHER" id="PTHR30012:SF0">
    <property type="entry name" value="TYPE II SECRETION SYSTEM PROTEIN F-RELATED"/>
    <property type="match status" value="1"/>
</dbReference>
<evidence type="ECO:0000313" key="18">
    <source>
        <dbReference type="Proteomes" id="UP000239007"/>
    </source>
</evidence>
<dbReference type="AlphaFoldDB" id="A0A2S7UT51"/>
<keyword evidence="10" id="KW-0653">Protein transport</keyword>
<evidence type="ECO:0000256" key="7">
    <source>
        <dbReference type="ARBA" id="ARBA00022692"/>
    </source>
</evidence>
<evidence type="ECO:0000256" key="2">
    <source>
        <dbReference type="ARBA" id="ARBA00004429"/>
    </source>
</evidence>
<evidence type="ECO:0000256" key="9">
    <source>
        <dbReference type="ARBA" id="ARBA00022837"/>
    </source>
</evidence>
<keyword evidence="12 15" id="KW-0472">Membrane</keyword>
<dbReference type="GO" id="GO:0046872">
    <property type="term" value="F:metal ion binding"/>
    <property type="evidence" value="ECO:0007669"/>
    <property type="project" value="UniProtKB-KW"/>
</dbReference>
<evidence type="ECO:0000256" key="8">
    <source>
        <dbReference type="ARBA" id="ARBA00022723"/>
    </source>
</evidence>
<feature type="transmembrane region" description="Helical" evidence="15">
    <location>
        <begin position="377"/>
        <end position="398"/>
    </location>
</feature>
<evidence type="ECO:0000256" key="4">
    <source>
        <dbReference type="ARBA" id="ARBA00022448"/>
    </source>
</evidence>